<dbReference type="PROSITE" id="PS50011">
    <property type="entry name" value="PROTEIN_KINASE_DOM"/>
    <property type="match status" value="2"/>
</dbReference>
<keyword evidence="2" id="KW-0067">ATP-binding</keyword>
<dbReference type="Gene3D" id="1.10.510.10">
    <property type="entry name" value="Transferase(Phosphotransferase) domain 1"/>
    <property type="match status" value="2"/>
</dbReference>
<gene>
    <name evidence="4" type="ORF">PEVE_00031598</name>
</gene>
<evidence type="ECO:0000313" key="5">
    <source>
        <dbReference type="Proteomes" id="UP001159427"/>
    </source>
</evidence>
<organism evidence="4 5">
    <name type="scientific">Porites evermanni</name>
    <dbReference type="NCBI Taxonomy" id="104178"/>
    <lineage>
        <taxon>Eukaryota</taxon>
        <taxon>Metazoa</taxon>
        <taxon>Cnidaria</taxon>
        <taxon>Anthozoa</taxon>
        <taxon>Hexacorallia</taxon>
        <taxon>Scleractinia</taxon>
        <taxon>Fungiina</taxon>
        <taxon>Poritidae</taxon>
        <taxon>Porites</taxon>
    </lineage>
</organism>
<dbReference type="EMBL" id="CALNXI010000453">
    <property type="protein sequence ID" value="CAH3027457.1"/>
    <property type="molecule type" value="Genomic_DNA"/>
</dbReference>
<dbReference type="PRINTS" id="PR00109">
    <property type="entry name" value="TYRKINASE"/>
</dbReference>
<sequence>MCIILTGDEEFEWSKESFFQDLDLFIQEMDKTGDIVMKQRESFILQVILPHLEKSWDKSVSSKGEVYKNLAKISRSANSGIVVRNCLDLLLHLICRDNFDRGAESLLIVEKVMRFSIFSQNGMFKNDEHGEQNLKLFVYSRILSLLLLHQERAVTLPIDDLKNVQEVIKQRRKEVKKKDKFRYSLEIIIDTISYLLKQHDNTITGTIVRGFEECQQFCKSSNMEARNLQILQTLGRGVDLHYILIHLYGKVHSERPVPQLETERLAMKLIRLIVEAYFNRDGGAQERWKFCLLASSILADITQNNVTKELRTEAGGCLANILRNEKVQKRPECRLLVEQMCSEVLFCPDNETRTFLLHFSNKNKNLEDSLPADQQTKQLCLAYRTQRLEINATTISKKTDSFVNHGEFQGKKVAIKVLNVKKKHLLEDNPEFKARERLIQEAYNMRRLNASKHSNFPVLLAYDTQSLPYHVITEFERFGNLLKFVQNSREDHRLTLRSNQLLLMLKDITDALLHLEKLGLVHRAIMAENVLVGDNYVCKLSGLHAMEELTGLDTFDGYCSADLPDFVNLSNDDDLPIRWKAPECLTDGRYSTASDVWAFGVLTYEVLTFGCTPFRNLSTDEDVRNRVVEFQEIVQKEECFQDKEFELIKKCCEWQMIKRLNLSDVRERLEEMNHLYTEVSEDSTDYDSLSFDKYDDTCDTFAADPVKEYIQGCNRLVPEHVEHVEKLRSLKHVNLAPVLKVMRHDSLECPSCNLKEYALDRRCNLEDMVMFLSQVASALHYLHANHILHGDLRAEHVNVKAPNKVQVGHLDRSKYLSMNAYEATSTTCVVEATPPPDSIRWSAPEVISDGRFTHASDVWAFGILAWELYESFRTGQENRELSVPYHSLDNNEILNHMTDEGPMEQPEFCPDWVYILMHQCWAFESVQRPPFLAIFDCLTSREPMKSWMMKCWLKTHSESDWPDLNVCQTEDSSHVLPEKFHPSPKNIETMCSDEYFGKHTYKYDKKVNEYFGEGESLYTYARCDVAANSSEDTSGYLCPKESCRVTVSSKLRKAEDDIPEDRKYENVQQNGKAIPHYAPAEENRDYQNMPLSVAQNHVVPSNLEINKEKCEEYEFIWDTPEKYDQEDKENKDCQATTALEDSPPTIHKRKRNAPCFKAKRRFKWRPEHREHIYENTFVNYPLRTRIINFQDSF</sequence>
<protein>
    <recommendedName>
        <fullName evidence="3">Protein kinase domain-containing protein</fullName>
    </recommendedName>
</protein>
<reference evidence="4 5" key="1">
    <citation type="submission" date="2022-05" db="EMBL/GenBank/DDBJ databases">
        <authorList>
            <consortium name="Genoscope - CEA"/>
            <person name="William W."/>
        </authorList>
    </citation>
    <scope>NUCLEOTIDE SEQUENCE [LARGE SCALE GENOMIC DNA]</scope>
</reference>
<dbReference type="Proteomes" id="UP001159427">
    <property type="component" value="Unassembled WGS sequence"/>
</dbReference>
<dbReference type="Pfam" id="PF07714">
    <property type="entry name" value="PK_Tyr_Ser-Thr"/>
    <property type="match status" value="2"/>
</dbReference>
<keyword evidence="5" id="KW-1185">Reference proteome</keyword>
<dbReference type="InterPro" id="IPR000719">
    <property type="entry name" value="Prot_kinase_dom"/>
</dbReference>
<accession>A0ABN8MHK5</accession>
<dbReference type="PANTHER" id="PTHR24418">
    <property type="entry name" value="TYROSINE-PROTEIN KINASE"/>
    <property type="match status" value="1"/>
</dbReference>
<evidence type="ECO:0000256" key="1">
    <source>
        <dbReference type="ARBA" id="ARBA00022741"/>
    </source>
</evidence>
<name>A0ABN8MHK5_9CNID</name>
<dbReference type="InterPro" id="IPR001245">
    <property type="entry name" value="Ser-Thr/Tyr_kinase_cat_dom"/>
</dbReference>
<keyword evidence="1" id="KW-0547">Nucleotide-binding</keyword>
<feature type="domain" description="Protein kinase" evidence="3">
    <location>
        <begin position="307"/>
        <end position="677"/>
    </location>
</feature>
<evidence type="ECO:0000256" key="2">
    <source>
        <dbReference type="ARBA" id="ARBA00022840"/>
    </source>
</evidence>
<dbReference type="InterPro" id="IPR011009">
    <property type="entry name" value="Kinase-like_dom_sf"/>
</dbReference>
<proteinExistence type="predicted"/>
<comment type="caution">
    <text evidence="4">The sequence shown here is derived from an EMBL/GenBank/DDBJ whole genome shotgun (WGS) entry which is preliminary data.</text>
</comment>
<evidence type="ECO:0000259" key="3">
    <source>
        <dbReference type="PROSITE" id="PS50011"/>
    </source>
</evidence>
<feature type="domain" description="Protein kinase" evidence="3">
    <location>
        <begin position="673"/>
        <end position="948"/>
    </location>
</feature>
<dbReference type="InterPro" id="IPR050198">
    <property type="entry name" value="Non-receptor_tyrosine_kinases"/>
</dbReference>
<dbReference type="SUPFAM" id="SSF56112">
    <property type="entry name" value="Protein kinase-like (PK-like)"/>
    <property type="match status" value="2"/>
</dbReference>
<evidence type="ECO:0000313" key="4">
    <source>
        <dbReference type="EMBL" id="CAH3027457.1"/>
    </source>
</evidence>